<feature type="domain" description="PDZ" evidence="2">
    <location>
        <begin position="21"/>
        <end position="105"/>
    </location>
</feature>
<dbReference type="SMART" id="SM00228">
    <property type="entry name" value="PDZ"/>
    <property type="match status" value="1"/>
</dbReference>
<gene>
    <name evidence="3" type="ORF">LVIROSA_LOCUS30074</name>
</gene>
<dbReference type="GO" id="GO:0004252">
    <property type="term" value="F:serine-type endopeptidase activity"/>
    <property type="evidence" value="ECO:0007669"/>
    <property type="project" value="TreeGrafter"/>
</dbReference>
<dbReference type="AlphaFoldDB" id="A0AAU9P1U8"/>
<dbReference type="Gene3D" id="2.30.42.10">
    <property type="match status" value="1"/>
</dbReference>
<keyword evidence="4" id="KW-1185">Reference proteome</keyword>
<comment type="similarity">
    <text evidence="1">Belongs to the peptidase S1C family.</text>
</comment>
<dbReference type="EMBL" id="CAKMRJ010005523">
    <property type="protein sequence ID" value="CAH1444218.1"/>
    <property type="molecule type" value="Genomic_DNA"/>
</dbReference>
<organism evidence="3 4">
    <name type="scientific">Lactuca virosa</name>
    <dbReference type="NCBI Taxonomy" id="75947"/>
    <lineage>
        <taxon>Eukaryota</taxon>
        <taxon>Viridiplantae</taxon>
        <taxon>Streptophyta</taxon>
        <taxon>Embryophyta</taxon>
        <taxon>Tracheophyta</taxon>
        <taxon>Spermatophyta</taxon>
        <taxon>Magnoliopsida</taxon>
        <taxon>eudicotyledons</taxon>
        <taxon>Gunneridae</taxon>
        <taxon>Pentapetalae</taxon>
        <taxon>asterids</taxon>
        <taxon>campanulids</taxon>
        <taxon>Asterales</taxon>
        <taxon>Asteraceae</taxon>
        <taxon>Cichorioideae</taxon>
        <taxon>Cichorieae</taxon>
        <taxon>Lactucinae</taxon>
        <taxon>Lactuca</taxon>
    </lineage>
</organism>
<proteinExistence type="inferred from homology"/>
<dbReference type="InterPro" id="IPR036034">
    <property type="entry name" value="PDZ_sf"/>
</dbReference>
<accession>A0AAU9P1U8</accession>
<dbReference type="PANTHER" id="PTHR22939:SF125">
    <property type="entry name" value="PROTEASE DO-LIKE 14-RELATED"/>
    <property type="match status" value="1"/>
</dbReference>
<reference evidence="3 4" key="1">
    <citation type="submission" date="2022-01" db="EMBL/GenBank/DDBJ databases">
        <authorList>
            <person name="Xiong W."/>
            <person name="Schranz E."/>
        </authorList>
    </citation>
    <scope>NUCLEOTIDE SEQUENCE [LARGE SCALE GENOMIC DNA]</scope>
</reference>
<comment type="caution">
    <text evidence="3">The sequence shown here is derived from an EMBL/GenBank/DDBJ whole genome shotgun (WGS) entry which is preliminary data.</text>
</comment>
<dbReference type="InterPro" id="IPR041489">
    <property type="entry name" value="PDZ_6"/>
</dbReference>
<evidence type="ECO:0000313" key="4">
    <source>
        <dbReference type="Proteomes" id="UP001157418"/>
    </source>
</evidence>
<sequence>MKVLAADGLSFSVPIDSVSKIIDHFKTNGRVVRPWLGLKMLDLNDMIVAQLKEKDVMFPNVTKGVLVPMVSPGSPAERAGFRPGDVVVEFEGKPVASIKEVIEIMGDKVGKPMKVVVKRAKNTCITLTVIPEEANPDM</sequence>
<dbReference type="PROSITE" id="PS50106">
    <property type="entry name" value="PDZ"/>
    <property type="match status" value="1"/>
</dbReference>
<evidence type="ECO:0000256" key="1">
    <source>
        <dbReference type="ARBA" id="ARBA00010541"/>
    </source>
</evidence>
<dbReference type="SUPFAM" id="SSF50156">
    <property type="entry name" value="PDZ domain-like"/>
    <property type="match status" value="1"/>
</dbReference>
<name>A0AAU9P1U8_9ASTR</name>
<dbReference type="InterPro" id="IPR001478">
    <property type="entry name" value="PDZ"/>
</dbReference>
<protein>
    <recommendedName>
        <fullName evidence="2">PDZ domain-containing protein</fullName>
    </recommendedName>
</protein>
<dbReference type="PANTHER" id="PTHR22939">
    <property type="entry name" value="SERINE PROTEASE FAMILY S1C HTRA-RELATED"/>
    <property type="match status" value="1"/>
</dbReference>
<dbReference type="GO" id="GO:0006508">
    <property type="term" value="P:proteolysis"/>
    <property type="evidence" value="ECO:0007669"/>
    <property type="project" value="TreeGrafter"/>
</dbReference>
<dbReference type="CDD" id="cd23085">
    <property type="entry name" value="cpPDZ_AtDEGP14-like"/>
    <property type="match status" value="1"/>
</dbReference>
<evidence type="ECO:0000313" key="3">
    <source>
        <dbReference type="EMBL" id="CAH1444218.1"/>
    </source>
</evidence>
<dbReference type="Pfam" id="PF17820">
    <property type="entry name" value="PDZ_6"/>
    <property type="match status" value="1"/>
</dbReference>
<evidence type="ECO:0000259" key="2">
    <source>
        <dbReference type="PROSITE" id="PS50106"/>
    </source>
</evidence>
<dbReference type="Proteomes" id="UP001157418">
    <property type="component" value="Unassembled WGS sequence"/>
</dbReference>